<proteinExistence type="predicted"/>
<feature type="compositionally biased region" description="Polar residues" evidence="1">
    <location>
        <begin position="21"/>
        <end position="37"/>
    </location>
</feature>
<dbReference type="Gene3D" id="3.30.730.10">
    <property type="entry name" value="AP2/ERF domain"/>
    <property type="match status" value="1"/>
</dbReference>
<organism evidence="2 3">
    <name type="scientific">Glycine soja</name>
    <name type="common">Wild soybean</name>
    <dbReference type="NCBI Taxonomy" id="3848"/>
    <lineage>
        <taxon>Eukaryota</taxon>
        <taxon>Viridiplantae</taxon>
        <taxon>Streptophyta</taxon>
        <taxon>Embryophyta</taxon>
        <taxon>Tracheophyta</taxon>
        <taxon>Spermatophyta</taxon>
        <taxon>Magnoliopsida</taxon>
        <taxon>eudicotyledons</taxon>
        <taxon>Gunneridae</taxon>
        <taxon>Pentapetalae</taxon>
        <taxon>rosids</taxon>
        <taxon>fabids</taxon>
        <taxon>Fabales</taxon>
        <taxon>Fabaceae</taxon>
        <taxon>Papilionoideae</taxon>
        <taxon>50 kb inversion clade</taxon>
        <taxon>NPAAA clade</taxon>
        <taxon>indigoferoid/millettioid clade</taxon>
        <taxon>Phaseoleae</taxon>
        <taxon>Glycine</taxon>
        <taxon>Glycine subgen. Soja</taxon>
    </lineage>
</organism>
<reference evidence="2 3" key="1">
    <citation type="submission" date="2018-09" db="EMBL/GenBank/DDBJ databases">
        <title>A high-quality reference genome of wild soybean provides a powerful tool to mine soybean genomes.</title>
        <authorList>
            <person name="Xie M."/>
            <person name="Chung C.Y.L."/>
            <person name="Li M.-W."/>
            <person name="Wong F.-L."/>
            <person name="Chan T.-F."/>
            <person name="Lam H.-M."/>
        </authorList>
    </citation>
    <scope>NUCLEOTIDE SEQUENCE [LARGE SCALE GENOMIC DNA]</scope>
    <source>
        <strain evidence="3">cv. W05</strain>
        <tissue evidence="2">Hypocotyl of etiolated seedlings</tissue>
    </source>
</reference>
<keyword evidence="3" id="KW-1185">Reference proteome</keyword>
<evidence type="ECO:0000256" key="1">
    <source>
        <dbReference type="SAM" id="MobiDB-lite"/>
    </source>
</evidence>
<feature type="compositionally biased region" description="Low complexity" evidence="1">
    <location>
        <begin position="180"/>
        <end position="194"/>
    </location>
</feature>
<feature type="region of interest" description="Disordered" evidence="1">
    <location>
        <begin position="175"/>
        <end position="194"/>
    </location>
</feature>
<evidence type="ECO:0000313" key="3">
    <source>
        <dbReference type="Proteomes" id="UP000289340"/>
    </source>
</evidence>
<dbReference type="PANTHER" id="PTHR32467">
    <property type="entry name" value="AP2-LIKE ETHYLENE-RESPONSIVE TRANSCRIPTION FACTOR"/>
    <property type="match status" value="1"/>
</dbReference>
<sequence>MGSMNLLGFSLSPHEEHPSSQDHSQTTPSRFSFNPDGSISSTDVAGGCFDLTSDSTPHLLNLPSYGIYEAFHRNNSINTTQDWKENYNSQNLLLGTSCNKQNMNQNQQQQPKLENFLGGHSFGEHEQTYGGNSASTDYMFPAQPVSAGGGGSGGGSNNNNNSNSIGLSMIKTWLRNQPPNSENINNNNESGGNIRSSVQQTLSLSMSTGSQSSTSLPLLTASVDNGESSSDNKQPNTSAALDSTQTGAIETAPRKSIDTFGQRTSIYRGVTRHRWTGRYEAHLWDNSCRREGQTRKGRQGMMIYNVPLF</sequence>
<feature type="region of interest" description="Disordered" evidence="1">
    <location>
        <begin position="115"/>
        <end position="164"/>
    </location>
</feature>
<feature type="compositionally biased region" description="Polar residues" evidence="1">
    <location>
        <begin position="223"/>
        <end position="248"/>
    </location>
</feature>
<feature type="region of interest" description="Disordered" evidence="1">
    <location>
        <begin position="1"/>
        <end position="37"/>
    </location>
</feature>
<dbReference type="AlphaFoldDB" id="A0A445J5Q3"/>
<dbReference type="InterPro" id="IPR036955">
    <property type="entry name" value="AP2/ERF_dom_sf"/>
</dbReference>
<feature type="compositionally biased region" description="Low complexity" evidence="1">
    <location>
        <begin position="201"/>
        <end position="222"/>
    </location>
</feature>
<comment type="caution">
    <text evidence="2">The sequence shown here is derived from an EMBL/GenBank/DDBJ whole genome shotgun (WGS) entry which is preliminary data.</text>
</comment>
<dbReference type="Proteomes" id="UP000289340">
    <property type="component" value="Chromosome 9"/>
</dbReference>
<feature type="compositionally biased region" description="Gly residues" evidence="1">
    <location>
        <begin position="147"/>
        <end position="156"/>
    </location>
</feature>
<protein>
    <submittedName>
        <fullName evidence="2">AP2-like ethylene-responsive transcription factor BBM2 isoform B</fullName>
    </submittedName>
</protein>
<feature type="region of interest" description="Disordered" evidence="1">
    <location>
        <begin position="201"/>
        <end position="255"/>
    </location>
</feature>
<name>A0A445J5Q3_GLYSO</name>
<dbReference type="EMBL" id="QZWG01000009">
    <property type="protein sequence ID" value="RZB93731.1"/>
    <property type="molecule type" value="Genomic_DNA"/>
</dbReference>
<dbReference type="GO" id="GO:0003700">
    <property type="term" value="F:DNA-binding transcription factor activity"/>
    <property type="evidence" value="ECO:0007669"/>
    <property type="project" value="InterPro"/>
</dbReference>
<evidence type="ECO:0000313" key="2">
    <source>
        <dbReference type="EMBL" id="RZB93731.1"/>
    </source>
</evidence>
<gene>
    <name evidence="2" type="ORF">D0Y65_025191</name>
</gene>
<dbReference type="PANTHER" id="PTHR32467:SF72">
    <property type="entry name" value="AP2-LIKE ETHYLENE-RESPONSIVE TRANSCRIPTION FACTOR BBM"/>
    <property type="match status" value="1"/>
</dbReference>
<accession>A0A445J5Q3</accession>